<dbReference type="GO" id="GO:0017154">
    <property type="term" value="F:semaphorin receptor activity"/>
    <property type="evidence" value="ECO:0007669"/>
    <property type="project" value="InterPro"/>
</dbReference>
<evidence type="ECO:0000259" key="1">
    <source>
        <dbReference type="Pfam" id="PF08337"/>
    </source>
</evidence>
<gene>
    <name evidence="2" type="ORF">DILT_LOCUS17134</name>
</gene>
<organism evidence="2 3">
    <name type="scientific">Dibothriocephalus latus</name>
    <name type="common">Fish tapeworm</name>
    <name type="synonym">Diphyllobothrium latum</name>
    <dbReference type="NCBI Taxonomy" id="60516"/>
    <lineage>
        <taxon>Eukaryota</taxon>
        <taxon>Metazoa</taxon>
        <taxon>Spiralia</taxon>
        <taxon>Lophotrochozoa</taxon>
        <taxon>Platyhelminthes</taxon>
        <taxon>Cestoda</taxon>
        <taxon>Eucestoda</taxon>
        <taxon>Diphyllobothriidea</taxon>
        <taxon>Diphyllobothriidae</taxon>
        <taxon>Dibothriocephalus</taxon>
    </lineage>
</organism>
<dbReference type="InterPro" id="IPR013548">
    <property type="entry name" value="Plexin_cytoplasmic_RasGAP_dom"/>
</dbReference>
<proteinExistence type="predicted"/>
<dbReference type="Gene3D" id="1.10.506.10">
    <property type="entry name" value="GTPase Activation - p120gap, domain 1"/>
    <property type="match status" value="1"/>
</dbReference>
<keyword evidence="3" id="KW-1185">Reference proteome</keyword>
<evidence type="ECO:0000313" key="3">
    <source>
        <dbReference type="Proteomes" id="UP000281553"/>
    </source>
</evidence>
<reference evidence="2 3" key="1">
    <citation type="submission" date="2018-11" db="EMBL/GenBank/DDBJ databases">
        <authorList>
            <consortium name="Pathogen Informatics"/>
        </authorList>
    </citation>
    <scope>NUCLEOTIDE SEQUENCE [LARGE SCALE GENOMIC DNA]</scope>
</reference>
<feature type="domain" description="Plexin cytoplasmic RasGAP" evidence="1">
    <location>
        <begin position="2"/>
        <end position="66"/>
    </location>
</feature>
<name>A0A3P7N372_DIBLA</name>
<dbReference type="OrthoDB" id="125363at2759"/>
<sequence>MHLRFWNQILTNLDYIFDIPLARNTALESSFLSFSQAITYACSPVLDKVTKDSPFNKVLFAADIQVGKATCPVINSTGFE</sequence>
<accession>A0A3P7N372</accession>
<dbReference type="Proteomes" id="UP000281553">
    <property type="component" value="Unassembled WGS sequence"/>
</dbReference>
<dbReference type="AlphaFoldDB" id="A0A3P7N372"/>
<dbReference type="Pfam" id="PF08337">
    <property type="entry name" value="Plexin_cytopl"/>
    <property type="match status" value="1"/>
</dbReference>
<dbReference type="InterPro" id="IPR008936">
    <property type="entry name" value="Rho_GTPase_activation_prot"/>
</dbReference>
<protein>
    <recommendedName>
        <fullName evidence="1">Plexin cytoplasmic RasGAP domain-containing protein</fullName>
    </recommendedName>
</protein>
<dbReference type="EMBL" id="UYRU01089545">
    <property type="protein sequence ID" value="VDN36785.1"/>
    <property type="molecule type" value="Genomic_DNA"/>
</dbReference>
<evidence type="ECO:0000313" key="2">
    <source>
        <dbReference type="EMBL" id="VDN36785.1"/>
    </source>
</evidence>